<keyword evidence="2" id="KW-1185">Reference proteome</keyword>
<comment type="caution">
    <text evidence="1">The sequence shown here is derived from an EMBL/GenBank/DDBJ whole genome shotgun (WGS) entry which is preliminary data.</text>
</comment>
<sequence>MGPGLYWPPTHGPECTSSTLTARFRCLSQVHFGPTWRCLGTKCSRRWTMYKRVQSVDWCAKYAPCPLVFFDGDGRKLSCYSKEALTCARILAWRENQSAPSFLLGSVQGVIYEKCYLHDNGGLGKYLARFNCLWRRRCDSCALEGKWEPGREEGGSRVGNA</sequence>
<gene>
    <name evidence="1" type="ORF">ElyMa_004693900</name>
</gene>
<protein>
    <submittedName>
        <fullName evidence="1">Uncharacterized protein</fullName>
    </submittedName>
</protein>
<proteinExistence type="predicted"/>
<evidence type="ECO:0000313" key="2">
    <source>
        <dbReference type="Proteomes" id="UP000762676"/>
    </source>
</evidence>
<dbReference type="EMBL" id="BMAT01009408">
    <property type="protein sequence ID" value="GFS05907.1"/>
    <property type="molecule type" value="Genomic_DNA"/>
</dbReference>
<reference evidence="1 2" key="1">
    <citation type="journal article" date="2021" name="Elife">
        <title>Chloroplast acquisition without the gene transfer in kleptoplastic sea slugs, Plakobranchus ocellatus.</title>
        <authorList>
            <person name="Maeda T."/>
            <person name="Takahashi S."/>
            <person name="Yoshida T."/>
            <person name="Shimamura S."/>
            <person name="Takaki Y."/>
            <person name="Nagai Y."/>
            <person name="Toyoda A."/>
            <person name="Suzuki Y."/>
            <person name="Arimoto A."/>
            <person name="Ishii H."/>
            <person name="Satoh N."/>
            <person name="Nishiyama T."/>
            <person name="Hasebe M."/>
            <person name="Maruyama T."/>
            <person name="Minagawa J."/>
            <person name="Obokata J."/>
            <person name="Shigenobu S."/>
        </authorList>
    </citation>
    <scope>NUCLEOTIDE SEQUENCE [LARGE SCALE GENOMIC DNA]</scope>
</reference>
<dbReference type="AlphaFoldDB" id="A0AAV4IA54"/>
<evidence type="ECO:0000313" key="1">
    <source>
        <dbReference type="EMBL" id="GFS05907.1"/>
    </source>
</evidence>
<name>A0AAV4IA54_9GAST</name>
<dbReference type="Proteomes" id="UP000762676">
    <property type="component" value="Unassembled WGS sequence"/>
</dbReference>
<accession>A0AAV4IA54</accession>
<organism evidence="1 2">
    <name type="scientific">Elysia marginata</name>
    <dbReference type="NCBI Taxonomy" id="1093978"/>
    <lineage>
        <taxon>Eukaryota</taxon>
        <taxon>Metazoa</taxon>
        <taxon>Spiralia</taxon>
        <taxon>Lophotrochozoa</taxon>
        <taxon>Mollusca</taxon>
        <taxon>Gastropoda</taxon>
        <taxon>Heterobranchia</taxon>
        <taxon>Euthyneura</taxon>
        <taxon>Panpulmonata</taxon>
        <taxon>Sacoglossa</taxon>
        <taxon>Placobranchoidea</taxon>
        <taxon>Plakobranchidae</taxon>
        <taxon>Elysia</taxon>
    </lineage>
</organism>